<dbReference type="PANTHER" id="PTHR30329">
    <property type="entry name" value="STATOR ELEMENT OF FLAGELLAR MOTOR COMPLEX"/>
    <property type="match status" value="1"/>
</dbReference>
<gene>
    <name evidence="4" type="ORF">CAL65_17720</name>
</gene>
<keyword evidence="5" id="KW-1185">Reference proteome</keyword>
<reference evidence="5" key="1">
    <citation type="submission" date="2017-05" db="EMBL/GenBank/DDBJ databases">
        <authorList>
            <person name="Sharma S."/>
            <person name="Sidhu C."/>
            <person name="Pinnaka A.K."/>
        </authorList>
    </citation>
    <scope>NUCLEOTIDE SEQUENCE [LARGE SCALE GENOMIC DNA]</scope>
    <source>
        <strain evidence="5">AK93</strain>
    </source>
</reference>
<name>A0A3E0WMH9_9GAMM</name>
<dbReference type="EMBL" id="NFZW01000022">
    <property type="protein sequence ID" value="RFA33267.1"/>
    <property type="molecule type" value="Genomic_DNA"/>
</dbReference>
<dbReference type="RefSeq" id="WP_116303501.1">
    <property type="nucleotide sequence ID" value="NZ_NFZV01000022.1"/>
</dbReference>
<evidence type="ECO:0000256" key="1">
    <source>
        <dbReference type="PROSITE-ProRule" id="PRU00473"/>
    </source>
</evidence>
<dbReference type="InterPro" id="IPR006665">
    <property type="entry name" value="OmpA-like"/>
</dbReference>
<dbReference type="Gene3D" id="3.30.1330.60">
    <property type="entry name" value="OmpA-like domain"/>
    <property type="match status" value="3"/>
</dbReference>
<dbReference type="InterPro" id="IPR036737">
    <property type="entry name" value="OmpA-like_sf"/>
</dbReference>
<feature type="signal peptide" evidence="2">
    <location>
        <begin position="1"/>
        <end position="22"/>
    </location>
</feature>
<feature type="domain" description="OmpA-like" evidence="3">
    <location>
        <begin position="86"/>
        <end position="211"/>
    </location>
</feature>
<dbReference type="Proteomes" id="UP000256763">
    <property type="component" value="Unassembled WGS sequence"/>
</dbReference>
<dbReference type="PANTHER" id="PTHR30329:SF21">
    <property type="entry name" value="LIPOPROTEIN YIAD-RELATED"/>
    <property type="match status" value="1"/>
</dbReference>
<dbReference type="CDD" id="cd07185">
    <property type="entry name" value="OmpA_C-like"/>
    <property type="match status" value="1"/>
</dbReference>
<dbReference type="InterPro" id="IPR050330">
    <property type="entry name" value="Bact_OuterMem_StrucFunc"/>
</dbReference>
<feature type="domain" description="OmpA-like" evidence="3">
    <location>
        <begin position="249"/>
        <end position="377"/>
    </location>
</feature>
<evidence type="ECO:0000313" key="4">
    <source>
        <dbReference type="EMBL" id="RFA33267.1"/>
    </source>
</evidence>
<proteinExistence type="predicted"/>
<dbReference type="SUPFAM" id="SSF103088">
    <property type="entry name" value="OmpA-like"/>
    <property type="match status" value="3"/>
</dbReference>
<keyword evidence="4" id="KW-0966">Cell projection</keyword>
<keyword evidence="2" id="KW-0732">Signal</keyword>
<dbReference type="SUPFAM" id="SSF56935">
    <property type="entry name" value="Porins"/>
    <property type="match status" value="2"/>
</dbReference>
<dbReference type="GO" id="GO:0016020">
    <property type="term" value="C:membrane"/>
    <property type="evidence" value="ECO:0007669"/>
    <property type="project" value="UniProtKB-UniRule"/>
</dbReference>
<dbReference type="OrthoDB" id="9815217at2"/>
<evidence type="ECO:0000256" key="2">
    <source>
        <dbReference type="SAM" id="SignalP"/>
    </source>
</evidence>
<dbReference type="PROSITE" id="PS51123">
    <property type="entry name" value="OMPA_2"/>
    <property type="match status" value="2"/>
</dbReference>
<keyword evidence="4" id="KW-0969">Cilium</keyword>
<comment type="caution">
    <text evidence="4">The sequence shown here is derived from an EMBL/GenBank/DDBJ whole genome shotgun (WGS) entry which is preliminary data.</text>
</comment>
<evidence type="ECO:0000259" key="3">
    <source>
        <dbReference type="PROSITE" id="PS51123"/>
    </source>
</evidence>
<sequence length="1701" mass="188775">MAKYTRFILASALLLLPVAAVAGEPAFEPAPANAGTVREARQLGEAVERQLPHDGAYRQWVQDEAVYEEDWSDRIEQREVVEILARTVKLRNVVPPIPFGSGDVEIPPAYVEQLRDVLAEIKDRDNVRLHFVGHSDVVPLSASLEAVHRDNLGLSRERAGAAAEFFLAALDLPPEAVSFEGRGELEPLASNATEAGRSMNRRVEVEVWYDEMEEQLAAEPVVVPRELHRVQVCRAETVCLLRYKEEHSQRARVKNLVPPLHYGEDAVSVPESFRQQILQTLDDLQVRQGRRNVVVRFVGYADNSPLEGRDLRIYGDHLALSRAQARRVALTVQEALLLPSHSVESDGLGSARPVASNETASGRAMNRRIEVEFWYDDPLQELPDGPQLCPQPGNEETVTRVYDPPSGPLEAIPFQGGRPVVTPAYLQRLGEVMAEIGDRENVRVRLIGYTANRPLDRRTAMAYGDDIGLSTARALRVSELVKEGLALSDREVEHEGRGYVQSPDVVNAGFIESDTSRVEVQVVYDEAVPLNDLDALDITPVRREVTPVDPFALNLMRITVDGQPLDDPNKSMQDVQRCTDVAFDQADIRFKFDSLALKPRLNVTAWPNTLRYQDDPETEFPDNLVRFEAYSNYPAFIARSEVRIFDAERSTRDEPLAVVPLGDAGRGEWLPHFEASPAPRRELKYVLRVYDEAGRFDETAPQALWVIDSLSEETRARDAQRELRVGYGENRLALQNIPLTGGTITVHGSDIPPDHTVWVAGEPVPVGAEHDFIAEKILPAGLHTVEVAVLDAYGSGELFLRDLELKRSDWFYVGIADLTVSHSDTSGPAGLVSQKDIYDSGLSTHGRLAGYVRGKFGNDWQLTASADTLEGPVEDLFSNFMDKSPDALFRRIDPDYHYPSYGDDSTVEEGAPTLGKFYLKLQQGDNYGLWGNFKVAYVDNSLAHVDRGLYGANVHLRSADTTSFGEQRFMVDGFAAQPGTAASRDEFRGTGGSLYYLRHQDILMGSERVRVEVRDRDSGLVVAVKNLVPGLDYSIDYLQGRIVLARPLSGTAEDDLLIDTGAGAGNEAYLVARYEYTPGFEELDTLSSGGRVHYWFGDHLRLGMTANRDSDSDETSQLGGVDVIVRRNAQTWLKLEGSRSEGAGIDTLHSVDGGFSFGGSQGLVEPGERANAYRVDASLALSDLHPGTQGRATLYHQHVGAGYSAPGLITDKDTDKYGGSLVMPLTDNLSTTVKTDHTVQRGGLDTAAAEVNLDYALDAHWTLGTGMRYDSRKDKSPEVPLTQREGNRTDAVVRATYDTRARWMSFGYVQETVNTTGNRESNARVGGGGAYRLTDRFTLNAEASTGDLGEAGRLGAEFLYSDRTTFYANYGLENERTDNGLRARRGNLASGFRTHYSDTASVYVEERYTHGDVPTGLTHSAGVDLAPADRWTFGISGDYGTLRDNNTSAEIQRRAVGVRVGYGFETVKLSSAVEYREDKLESEDLSVSERSSWLLKNRLRYQLNPDWRFLGKFDYAYSESSQGAFYDGRYTEAVAGYAYRPVHHDRLNALFKYTYFYNLPSSGQVTGGGTTASFVQKSHIVALDALYDLTPRWSVGGKYAYRHGQLAMDRDDPEFFSSRAHLYIARADWRFVRHWSGLMEARLLDLPDAGDSRSGALVAVYRHFGDNFRLGAGYNFAEFSDDLTNLDYDHQGFFINMVGAF</sequence>
<organism evidence="4 5">
    <name type="scientific">Alkalilimnicola ehrlichii</name>
    <dbReference type="NCBI Taxonomy" id="351052"/>
    <lineage>
        <taxon>Bacteria</taxon>
        <taxon>Pseudomonadati</taxon>
        <taxon>Pseudomonadota</taxon>
        <taxon>Gammaproteobacteria</taxon>
        <taxon>Chromatiales</taxon>
        <taxon>Ectothiorhodospiraceae</taxon>
        <taxon>Alkalilimnicola</taxon>
    </lineage>
</organism>
<dbReference type="Pfam" id="PF00691">
    <property type="entry name" value="OmpA"/>
    <property type="match status" value="1"/>
</dbReference>
<accession>A0A3E0WMH9</accession>
<feature type="chain" id="PRO_5017826652" evidence="2">
    <location>
        <begin position="23"/>
        <end position="1701"/>
    </location>
</feature>
<keyword evidence="4" id="KW-0282">Flagellum</keyword>
<protein>
    <submittedName>
        <fullName evidence="4">Flagellar motor protein MotB</fullName>
    </submittedName>
</protein>
<evidence type="ECO:0000313" key="5">
    <source>
        <dbReference type="Proteomes" id="UP000256763"/>
    </source>
</evidence>
<keyword evidence="1" id="KW-0472">Membrane</keyword>